<dbReference type="AlphaFoldDB" id="A0A4S8LW95"/>
<proteinExistence type="predicted"/>
<dbReference type="PANTHER" id="PTHR31912:SF34">
    <property type="entry name" value="NOTOCHORD-RELATED PROTEIN"/>
    <property type="match status" value="1"/>
</dbReference>
<feature type="non-terminal residue" evidence="1">
    <location>
        <position position="707"/>
    </location>
</feature>
<organism evidence="1 2">
    <name type="scientific">Dendrothele bispora (strain CBS 962.96)</name>
    <dbReference type="NCBI Taxonomy" id="1314807"/>
    <lineage>
        <taxon>Eukaryota</taxon>
        <taxon>Fungi</taxon>
        <taxon>Dikarya</taxon>
        <taxon>Basidiomycota</taxon>
        <taxon>Agaricomycotina</taxon>
        <taxon>Agaricomycetes</taxon>
        <taxon>Agaricomycetidae</taxon>
        <taxon>Agaricales</taxon>
        <taxon>Agaricales incertae sedis</taxon>
        <taxon>Dendrothele</taxon>
    </lineage>
</organism>
<dbReference type="Proteomes" id="UP000297245">
    <property type="component" value="Unassembled WGS sequence"/>
</dbReference>
<keyword evidence="2" id="KW-1185">Reference proteome</keyword>
<dbReference type="PANTHER" id="PTHR31912">
    <property type="entry name" value="IP13529P"/>
    <property type="match status" value="1"/>
</dbReference>
<dbReference type="EMBL" id="ML179235">
    <property type="protein sequence ID" value="THU93956.1"/>
    <property type="molecule type" value="Genomic_DNA"/>
</dbReference>
<reference evidence="1 2" key="1">
    <citation type="journal article" date="2019" name="Nat. Ecol. Evol.">
        <title>Megaphylogeny resolves global patterns of mushroom evolution.</title>
        <authorList>
            <person name="Varga T."/>
            <person name="Krizsan K."/>
            <person name="Foldi C."/>
            <person name="Dima B."/>
            <person name="Sanchez-Garcia M."/>
            <person name="Sanchez-Ramirez S."/>
            <person name="Szollosi G.J."/>
            <person name="Szarkandi J.G."/>
            <person name="Papp V."/>
            <person name="Albert L."/>
            <person name="Andreopoulos W."/>
            <person name="Angelini C."/>
            <person name="Antonin V."/>
            <person name="Barry K.W."/>
            <person name="Bougher N.L."/>
            <person name="Buchanan P."/>
            <person name="Buyck B."/>
            <person name="Bense V."/>
            <person name="Catcheside P."/>
            <person name="Chovatia M."/>
            <person name="Cooper J."/>
            <person name="Damon W."/>
            <person name="Desjardin D."/>
            <person name="Finy P."/>
            <person name="Geml J."/>
            <person name="Haridas S."/>
            <person name="Hughes K."/>
            <person name="Justo A."/>
            <person name="Karasinski D."/>
            <person name="Kautmanova I."/>
            <person name="Kiss B."/>
            <person name="Kocsube S."/>
            <person name="Kotiranta H."/>
            <person name="LaButti K.M."/>
            <person name="Lechner B.E."/>
            <person name="Liimatainen K."/>
            <person name="Lipzen A."/>
            <person name="Lukacs Z."/>
            <person name="Mihaltcheva S."/>
            <person name="Morgado L.N."/>
            <person name="Niskanen T."/>
            <person name="Noordeloos M.E."/>
            <person name="Ohm R.A."/>
            <person name="Ortiz-Santana B."/>
            <person name="Ovrebo C."/>
            <person name="Racz N."/>
            <person name="Riley R."/>
            <person name="Savchenko A."/>
            <person name="Shiryaev A."/>
            <person name="Soop K."/>
            <person name="Spirin V."/>
            <person name="Szebenyi C."/>
            <person name="Tomsovsky M."/>
            <person name="Tulloss R.E."/>
            <person name="Uehling J."/>
            <person name="Grigoriev I.V."/>
            <person name="Vagvolgyi C."/>
            <person name="Papp T."/>
            <person name="Martin F.M."/>
            <person name="Miettinen O."/>
            <person name="Hibbett D.S."/>
            <person name="Nagy L.G."/>
        </authorList>
    </citation>
    <scope>NUCLEOTIDE SEQUENCE [LARGE SCALE GENOMIC DNA]</scope>
    <source>
        <strain evidence="1 2">CBS 962.96</strain>
    </source>
</reference>
<gene>
    <name evidence="1" type="ORF">K435DRAFT_724858</name>
</gene>
<accession>A0A4S8LW95</accession>
<dbReference type="OrthoDB" id="2246127at2759"/>
<evidence type="ECO:0000313" key="1">
    <source>
        <dbReference type="EMBL" id="THU93956.1"/>
    </source>
</evidence>
<evidence type="ECO:0000313" key="2">
    <source>
        <dbReference type="Proteomes" id="UP000297245"/>
    </source>
</evidence>
<protein>
    <submittedName>
        <fullName evidence="1">Uncharacterized protein</fullName>
    </submittedName>
</protein>
<name>A0A4S8LW95_DENBC</name>
<sequence length="707" mass="79937">MLALGVSNLPTEHQMDIVDRALQNACGIKSFRYLGRQGHVYYVNDLAGIIAQEMSNPSVRKHLHFYPEDGGPRLSETWQAEKWLRETDSSLLTPAVRKDSEEFYVLEPALLQDGTVCMPFRWFKRNGIHVARAWRMHMDPADSGWHVQTFTELEVEESRFLLSFPSLALQANQLGYMHPSQIVGEEISPGEVDPWTKTNAAVGNPWRAKAKGKRVLAFPIWLYCDDTSGNQSKKWNKHNSFLFTAAGLPRKYTHRETNVHFLCTSNTAPTLEMLEGIVEQLDAAQDSGVWAWDCQEKEMVLLIPSVHALLGDNPMQSEFACHIGFRGKLFCRVCKVKGEAEQEQDDDLRENADVQSDITVQSRRAEGKKKSQESGEDMILRIRQFMSCGEPRTRADTLAELRSQYDAGSRIGGATSYKARKTASGVKDVYQEYFINQIQSIATTKGLSKPQKQAKIDELRKTFPRSTISPVWRIKGIDPHADTPVEILHVVLLGFVKYFWRDAVSRTKSDHDTLIARLSSAQVAGLNIPPLAGRTLVDYSGSLTGRDFRAIAQVAPFVLDGLLPTDRLEAWNALSSLVCLIWQPEILNTEIYLSDLERAIAYFLDCTCRVTPRWFNKPKFHVLLHLPEHIRRFGPAMLFATEGFESFNAVIRSCSIHSNRHAPSKDIAFRMARGNRIRHTLQGGYFLRSAVQDPPRQEANDASTEQS</sequence>